<evidence type="ECO:0000313" key="3">
    <source>
        <dbReference type="Proteomes" id="UP000223370"/>
    </source>
</evidence>
<feature type="domain" description="Transposase IS116/IS110/IS902 C-terminal" evidence="1">
    <location>
        <begin position="140"/>
        <end position="217"/>
    </location>
</feature>
<dbReference type="PANTHER" id="PTHR33055">
    <property type="entry name" value="TRANSPOSASE FOR INSERTION SEQUENCE ELEMENT IS1111A"/>
    <property type="match status" value="1"/>
</dbReference>
<dbReference type="OrthoDB" id="9790935at2"/>
<comment type="caution">
    <text evidence="2">The sequence shown here is derived from an EMBL/GenBank/DDBJ whole genome shotgun (WGS) entry which is preliminary data.</text>
</comment>
<dbReference type="InterPro" id="IPR047650">
    <property type="entry name" value="Transpos_IS110"/>
</dbReference>
<gene>
    <name evidence="2" type="ORF">IWT5_02411</name>
</gene>
<dbReference type="EMBL" id="BCMJ01000022">
    <property type="protein sequence ID" value="GAX09207.1"/>
    <property type="molecule type" value="Genomic_DNA"/>
</dbReference>
<evidence type="ECO:0000313" key="2">
    <source>
        <dbReference type="EMBL" id="GAX09207.1"/>
    </source>
</evidence>
<keyword evidence="3" id="KW-1185">Reference proteome</keyword>
<evidence type="ECO:0000259" key="1">
    <source>
        <dbReference type="Pfam" id="PF02371"/>
    </source>
</evidence>
<dbReference type="GO" id="GO:0006313">
    <property type="term" value="P:DNA transposition"/>
    <property type="evidence" value="ECO:0007669"/>
    <property type="project" value="InterPro"/>
</dbReference>
<dbReference type="Proteomes" id="UP000223370">
    <property type="component" value="Unassembled WGS sequence"/>
</dbReference>
<dbReference type="PANTHER" id="PTHR33055:SF13">
    <property type="entry name" value="TRANSPOSASE"/>
    <property type="match status" value="1"/>
</dbReference>
<proteinExistence type="predicted"/>
<name>A0A1Z5J599_9LACO</name>
<dbReference type="GO" id="GO:0004803">
    <property type="term" value="F:transposase activity"/>
    <property type="evidence" value="ECO:0007669"/>
    <property type="project" value="InterPro"/>
</dbReference>
<dbReference type="InterPro" id="IPR003346">
    <property type="entry name" value="Transposase_20"/>
</dbReference>
<protein>
    <submittedName>
        <fullName evidence="2">Transposase</fullName>
    </submittedName>
</protein>
<organism evidence="2 3">
    <name type="scientific">Secundilactobacillus silagincola</name>
    <dbReference type="NCBI Taxonomy" id="1714681"/>
    <lineage>
        <taxon>Bacteria</taxon>
        <taxon>Bacillati</taxon>
        <taxon>Bacillota</taxon>
        <taxon>Bacilli</taxon>
        <taxon>Lactobacillales</taxon>
        <taxon>Lactobacillaceae</taxon>
        <taxon>Secundilactobacillus</taxon>
    </lineage>
</organism>
<dbReference type="GO" id="GO:0003677">
    <property type="term" value="F:DNA binding"/>
    <property type="evidence" value="ECO:0007669"/>
    <property type="project" value="InterPro"/>
</dbReference>
<sequence>MSRHYQQVNDDLVRGKNRLHKALQMTFPELEGLLSTTDGDQYWALVAQFPHADLVLQHKVEVLATTILSSTKRNMSAKRANDLAIKLFKLAHLTAATVSTNSYEVEVIHKLATQLMSLHHEKREIIDRMVKLCEPLPEYRILMSIPGFAETTSVSLIGELGDIRRFKTANKLNAFIGIDLRFNDSGNYKSNGFITKRGNHLARKILFKAIGNMASSATHNHPSHINDWYQKRKRSLSSKGTKKITIGAMDRLISTIHHLVLTNQTYDYTVATTHQHN</sequence>
<accession>A0A1Z5J599</accession>
<dbReference type="AlphaFoldDB" id="A0A1Z5J599"/>
<dbReference type="Pfam" id="PF02371">
    <property type="entry name" value="Transposase_20"/>
    <property type="match status" value="1"/>
</dbReference>
<reference evidence="2 3" key="1">
    <citation type="submission" date="2015-11" db="EMBL/GenBank/DDBJ databases">
        <title>Draft genome sequences of new species of the genus Lactobacillus isolated from orchardgrass silage.</title>
        <authorList>
            <person name="Tohno M."/>
            <person name="Tanizawa Y."/>
            <person name="Arita M."/>
        </authorList>
    </citation>
    <scope>NUCLEOTIDE SEQUENCE [LARGE SCALE GENOMIC DNA]</scope>
    <source>
        <strain evidence="2 3">IWT5</strain>
    </source>
</reference>